<proteinExistence type="inferred from homology"/>
<comment type="similarity">
    <text evidence="1">Belongs to the autoinducer synthase family.</text>
</comment>
<dbReference type="PROSITE" id="PS51187">
    <property type="entry name" value="AUTOINDUCER_SYNTH_2"/>
    <property type="match status" value="1"/>
</dbReference>
<evidence type="ECO:0000313" key="3">
    <source>
        <dbReference type="Proteomes" id="UP000201613"/>
    </source>
</evidence>
<dbReference type="InterPro" id="IPR001690">
    <property type="entry name" value="Autoind_synthase"/>
</dbReference>
<accession>A0A238LCW5</accession>
<gene>
    <name evidence="2" type="ORF">LOM8899_01398</name>
</gene>
<evidence type="ECO:0000313" key="2">
    <source>
        <dbReference type="EMBL" id="SMY07265.1"/>
    </source>
</evidence>
<dbReference type="InterPro" id="IPR016181">
    <property type="entry name" value="Acyl_CoA_acyltransferase"/>
</dbReference>
<reference evidence="2 3" key="1">
    <citation type="submission" date="2017-05" db="EMBL/GenBank/DDBJ databases">
        <authorList>
            <person name="Song R."/>
            <person name="Chenine A.L."/>
            <person name="Ruprecht R.M."/>
        </authorList>
    </citation>
    <scope>NUCLEOTIDE SEQUENCE [LARGE SCALE GENOMIC DNA]</scope>
    <source>
        <strain evidence="2 3">CECT 8899</strain>
    </source>
</reference>
<dbReference type="AlphaFoldDB" id="A0A238LCW5"/>
<keyword evidence="3" id="KW-1185">Reference proteome</keyword>
<sequence>MSRMDECGWAYYDFLRLRKSFFVDNLGWDIPHDGVVEMDQYDTPLAHYSVVVEGRKVIAGARCQPTTTTWGRYSNMLNDAASGFLDGIPKQLFDTKLCGPDVWEGTRLVVADDVTSTLGRMQCLALVIDGLIRVVSARGATSFLTLSPLPLQRTAALVGLSAERITPGYQSYTDGREYAIFRCKAERAVERLKQLGIDPETHEVVGRNLSAVG</sequence>
<name>A0A238LCW5_9RHOB</name>
<dbReference type="GO" id="GO:0016740">
    <property type="term" value="F:transferase activity"/>
    <property type="evidence" value="ECO:0007669"/>
    <property type="project" value="InterPro"/>
</dbReference>
<organism evidence="2 3">
    <name type="scientific">Flavimaricola marinus</name>
    <dbReference type="NCBI Taxonomy" id="1819565"/>
    <lineage>
        <taxon>Bacteria</taxon>
        <taxon>Pseudomonadati</taxon>
        <taxon>Pseudomonadota</taxon>
        <taxon>Alphaproteobacteria</taxon>
        <taxon>Rhodobacterales</taxon>
        <taxon>Paracoccaceae</taxon>
        <taxon>Flavimaricola</taxon>
    </lineage>
</organism>
<keyword evidence="1" id="KW-0673">Quorum sensing</keyword>
<dbReference type="GO" id="GO:0009372">
    <property type="term" value="P:quorum sensing"/>
    <property type="evidence" value="ECO:0007669"/>
    <property type="project" value="UniProtKB-UniRule"/>
</dbReference>
<evidence type="ECO:0000256" key="1">
    <source>
        <dbReference type="PROSITE-ProRule" id="PRU00533"/>
    </source>
</evidence>
<dbReference type="EMBL" id="FXZK01000002">
    <property type="protein sequence ID" value="SMY07265.1"/>
    <property type="molecule type" value="Genomic_DNA"/>
</dbReference>
<dbReference type="Pfam" id="PF00765">
    <property type="entry name" value="Autoind_synth"/>
    <property type="match status" value="1"/>
</dbReference>
<dbReference type="Gene3D" id="3.40.630.30">
    <property type="match status" value="1"/>
</dbReference>
<dbReference type="Proteomes" id="UP000201613">
    <property type="component" value="Unassembled WGS sequence"/>
</dbReference>
<keyword evidence="1" id="KW-0071">Autoinducer synthesis</keyword>
<dbReference type="SUPFAM" id="SSF55729">
    <property type="entry name" value="Acyl-CoA N-acyltransferases (Nat)"/>
    <property type="match status" value="1"/>
</dbReference>
<protein>
    <submittedName>
        <fullName evidence="2">Autoinducer synthetase</fullName>
    </submittedName>
</protein>